<name>A0A0B1SRW6_OESDE</name>
<dbReference type="Pfam" id="PF00271">
    <property type="entry name" value="Helicase_C"/>
    <property type="match status" value="1"/>
</dbReference>
<dbReference type="PROSITE" id="PS51194">
    <property type="entry name" value="HELICASE_CTER"/>
    <property type="match status" value="1"/>
</dbReference>
<keyword evidence="6" id="KW-0812">Transmembrane</keyword>
<dbReference type="OrthoDB" id="5874773at2759"/>
<dbReference type="EMBL" id="KN561995">
    <property type="protein sequence ID" value="KHJ85965.1"/>
    <property type="molecule type" value="Genomic_DNA"/>
</dbReference>
<keyword evidence="6" id="KW-1133">Transmembrane helix</keyword>
<keyword evidence="6" id="KW-0472">Membrane</keyword>
<keyword evidence="2 5" id="KW-0378">Hydrolase</keyword>
<feature type="transmembrane region" description="Helical" evidence="6">
    <location>
        <begin position="30"/>
        <end position="52"/>
    </location>
</feature>
<feature type="domain" description="Helicase C-terminal" evidence="7">
    <location>
        <begin position="188"/>
        <end position="304"/>
    </location>
</feature>
<dbReference type="Gene3D" id="3.40.50.300">
    <property type="entry name" value="P-loop containing nucleotide triphosphate hydrolases"/>
    <property type="match status" value="2"/>
</dbReference>
<dbReference type="Pfam" id="PF00270">
    <property type="entry name" value="DEAD"/>
    <property type="match status" value="1"/>
</dbReference>
<dbReference type="InterPro" id="IPR001650">
    <property type="entry name" value="Helicase_C-like"/>
</dbReference>
<dbReference type="InterPro" id="IPR000629">
    <property type="entry name" value="RNA-helicase_DEAD-box_CS"/>
</dbReference>
<dbReference type="InterPro" id="IPR050079">
    <property type="entry name" value="DEAD_box_RNA_helicase"/>
</dbReference>
<dbReference type="PROSITE" id="PS00039">
    <property type="entry name" value="DEAD_ATP_HELICASE"/>
    <property type="match status" value="1"/>
</dbReference>
<dbReference type="SMART" id="SM00490">
    <property type="entry name" value="HELICc"/>
    <property type="match status" value="1"/>
</dbReference>
<evidence type="ECO:0000256" key="1">
    <source>
        <dbReference type="ARBA" id="ARBA00022741"/>
    </source>
</evidence>
<keyword evidence="1 5" id="KW-0547">Nucleotide-binding</keyword>
<dbReference type="GO" id="GO:0003724">
    <property type="term" value="F:RNA helicase activity"/>
    <property type="evidence" value="ECO:0007669"/>
    <property type="project" value="TreeGrafter"/>
</dbReference>
<comment type="similarity">
    <text evidence="5">Belongs to the DEAD box helicase family.</text>
</comment>
<keyword evidence="3 5" id="KW-0347">Helicase</keyword>
<dbReference type="PANTHER" id="PTHR47959:SF1">
    <property type="entry name" value="ATP-DEPENDENT RNA HELICASE DBPA"/>
    <property type="match status" value="1"/>
</dbReference>
<evidence type="ECO:0000259" key="7">
    <source>
        <dbReference type="PROSITE" id="PS51194"/>
    </source>
</evidence>
<evidence type="ECO:0000256" key="3">
    <source>
        <dbReference type="ARBA" id="ARBA00022806"/>
    </source>
</evidence>
<keyword evidence="4 5" id="KW-0067">ATP-binding</keyword>
<dbReference type="AlphaFoldDB" id="A0A0B1SRW6"/>
<accession>A0A0B1SRW6</accession>
<evidence type="ECO:0000256" key="2">
    <source>
        <dbReference type="ARBA" id="ARBA00022801"/>
    </source>
</evidence>
<dbReference type="InterPro" id="IPR027417">
    <property type="entry name" value="P-loop_NTPase"/>
</dbReference>
<dbReference type="GO" id="GO:0043186">
    <property type="term" value="C:P granule"/>
    <property type="evidence" value="ECO:0007669"/>
    <property type="project" value="UniProtKB-ARBA"/>
</dbReference>
<organism evidence="8 9">
    <name type="scientific">Oesophagostomum dentatum</name>
    <name type="common">Nodular worm</name>
    <dbReference type="NCBI Taxonomy" id="61180"/>
    <lineage>
        <taxon>Eukaryota</taxon>
        <taxon>Metazoa</taxon>
        <taxon>Ecdysozoa</taxon>
        <taxon>Nematoda</taxon>
        <taxon>Chromadorea</taxon>
        <taxon>Rhabditida</taxon>
        <taxon>Rhabditina</taxon>
        <taxon>Rhabditomorpha</taxon>
        <taxon>Strongyloidea</taxon>
        <taxon>Strongylidae</taxon>
        <taxon>Oesophagostomum</taxon>
    </lineage>
</organism>
<dbReference type="InterPro" id="IPR011545">
    <property type="entry name" value="DEAD/DEAH_box_helicase_dom"/>
</dbReference>
<reference evidence="8 9" key="1">
    <citation type="submission" date="2014-03" db="EMBL/GenBank/DDBJ databases">
        <title>Draft genome of the hookworm Oesophagostomum dentatum.</title>
        <authorList>
            <person name="Mitreva M."/>
        </authorList>
    </citation>
    <scope>NUCLEOTIDE SEQUENCE [LARGE SCALE GENOMIC DNA]</scope>
    <source>
        <strain evidence="8 9">OD-Hann</strain>
    </source>
</reference>
<evidence type="ECO:0000256" key="4">
    <source>
        <dbReference type="ARBA" id="ARBA00022840"/>
    </source>
</evidence>
<dbReference type="GO" id="GO:0003676">
    <property type="term" value="F:nucleic acid binding"/>
    <property type="evidence" value="ECO:0007669"/>
    <property type="project" value="InterPro"/>
</dbReference>
<protein>
    <submittedName>
        <fullName evidence="8">Helicase protein</fullName>
    </submittedName>
</protein>
<evidence type="ECO:0000313" key="8">
    <source>
        <dbReference type="EMBL" id="KHJ85965.1"/>
    </source>
</evidence>
<dbReference type="PANTHER" id="PTHR47959">
    <property type="entry name" value="ATP-DEPENDENT RNA HELICASE RHLE-RELATED"/>
    <property type="match status" value="1"/>
</dbReference>
<dbReference type="GO" id="GO:0005524">
    <property type="term" value="F:ATP binding"/>
    <property type="evidence" value="ECO:0007669"/>
    <property type="project" value="UniProtKB-KW"/>
</dbReference>
<dbReference type="GO" id="GO:0016787">
    <property type="term" value="F:hydrolase activity"/>
    <property type="evidence" value="ECO:0007669"/>
    <property type="project" value="UniProtKB-KW"/>
</dbReference>
<dbReference type="GO" id="GO:0005829">
    <property type="term" value="C:cytosol"/>
    <property type="evidence" value="ECO:0007669"/>
    <property type="project" value="TreeGrafter"/>
</dbReference>
<sequence length="304" mass="35027">MFAEESPNSVVDLIYAQILEWKDILDDYKWHALTGGVIFFVGAVLALALLWLRTQETEPSLSSPPYKLGKKSQDTLVLLCTIDLSHLKMLIVDEADKMTDICRGFGLDVHTICSKIPEETREKLMVAEFSATFFTEDNTVQLSELERELFRGNIPVFIDIPAPRGYITQRKDERISQYPWWKTNFDNDLGWLIGLIEGDLKLYGMSKEGPFKKSTVIFVERKITANYLAVFFQLRGYRMEPMNSDFSPEQNREVLTRMMNGDIQGVVATNKLSRGQDIPEVDHVIIYEMSSNFDDYKHRSVTIW</sequence>
<evidence type="ECO:0000256" key="6">
    <source>
        <dbReference type="SAM" id="Phobius"/>
    </source>
</evidence>
<evidence type="ECO:0000256" key="5">
    <source>
        <dbReference type="RuleBase" id="RU000492"/>
    </source>
</evidence>
<dbReference type="SUPFAM" id="SSF52540">
    <property type="entry name" value="P-loop containing nucleoside triphosphate hydrolases"/>
    <property type="match status" value="1"/>
</dbReference>
<dbReference type="Proteomes" id="UP000053660">
    <property type="component" value="Unassembled WGS sequence"/>
</dbReference>
<evidence type="ECO:0000313" key="9">
    <source>
        <dbReference type="Proteomes" id="UP000053660"/>
    </source>
</evidence>
<proteinExistence type="inferred from homology"/>
<keyword evidence="9" id="KW-1185">Reference proteome</keyword>
<gene>
    <name evidence="8" type="ORF">OESDEN_14298</name>
</gene>